<protein>
    <submittedName>
        <fullName evidence="3">Uncharacterized protein</fullName>
    </submittedName>
</protein>
<organism evidence="3 4">
    <name type="scientific">Chlamydomonas eustigma</name>
    <dbReference type="NCBI Taxonomy" id="1157962"/>
    <lineage>
        <taxon>Eukaryota</taxon>
        <taxon>Viridiplantae</taxon>
        <taxon>Chlorophyta</taxon>
        <taxon>core chlorophytes</taxon>
        <taxon>Chlorophyceae</taxon>
        <taxon>CS clade</taxon>
        <taxon>Chlamydomonadales</taxon>
        <taxon>Chlamydomonadaceae</taxon>
        <taxon>Chlamydomonas</taxon>
    </lineage>
</organism>
<dbReference type="SUPFAM" id="SSF52047">
    <property type="entry name" value="RNI-like"/>
    <property type="match status" value="1"/>
</dbReference>
<dbReference type="Gene3D" id="3.80.10.10">
    <property type="entry name" value="Ribonuclease Inhibitor"/>
    <property type="match status" value="1"/>
</dbReference>
<dbReference type="Proteomes" id="UP000232323">
    <property type="component" value="Unassembled WGS sequence"/>
</dbReference>
<comment type="caution">
    <text evidence="3">The sequence shown here is derived from an EMBL/GenBank/DDBJ whole genome shotgun (WGS) entry which is preliminary data.</text>
</comment>
<feature type="region of interest" description="Disordered" evidence="2">
    <location>
        <begin position="1"/>
        <end position="23"/>
    </location>
</feature>
<evidence type="ECO:0000313" key="4">
    <source>
        <dbReference type="Proteomes" id="UP000232323"/>
    </source>
</evidence>
<sequence length="470" mass="51889">MDSMTRSGRIFKGNSKKRKSGAPSLLESMPQLVLEAIHQSLDKASQGHMRMLSKQMRELVTLEGSVGLDAKSCLNPHSLHKLYTQLMEIDSSCPNLRKLCLQLPSLKDTVDVSGPAVKPVPDPSSPYLYKRISTYLSTGFKSLWGLGIVQSGMGSSLTPVLVSMNKLTLLDLSRCSFVSSDLQLMARNLTQLRCLRLNIPERYNISAIAPVFDPKDLSSLSRLTTLHTLSMGLFPNMSDLHLQALADLGATLRVLELCTSQHHQLRPRISPEGIAALGQMTALEHLKSEDFFPAGCIDGFEFTQAWAQAWPAALLPMVSKGSLRMLELRGYQLKSGLIQGISQVLLKAAYRRARDQHHVHHNMAVTMESLTVPHSKVEPIFLMDSIKLLAHVAGPYIEPNPVQAEQELHNVATTSSWMSGEASLVERDVAGFQYAETVLVQIQKVTFPSGLDVLRHLPNCSIESKASFMK</sequence>
<evidence type="ECO:0000256" key="2">
    <source>
        <dbReference type="SAM" id="MobiDB-lite"/>
    </source>
</evidence>
<accession>A0A250XFA2</accession>
<evidence type="ECO:0000256" key="1">
    <source>
        <dbReference type="ARBA" id="ARBA00004430"/>
    </source>
</evidence>
<dbReference type="AlphaFoldDB" id="A0A250XFA2"/>
<gene>
    <name evidence="3" type="ORF">CEUSTIGMA_g9189.t1</name>
</gene>
<dbReference type="InterPro" id="IPR032675">
    <property type="entry name" value="LRR_dom_sf"/>
</dbReference>
<comment type="subcellular location">
    <subcellularLocation>
        <location evidence="1">Cytoplasm</location>
        <location evidence="1">Cytoskeleton</location>
        <location evidence="1">Cilium axoneme</location>
    </subcellularLocation>
</comment>
<reference evidence="3 4" key="1">
    <citation type="submission" date="2017-08" db="EMBL/GenBank/DDBJ databases">
        <title>Acidophilic green algal genome provides insights into adaptation to an acidic environment.</title>
        <authorList>
            <person name="Hirooka S."/>
            <person name="Hirose Y."/>
            <person name="Kanesaki Y."/>
            <person name="Higuchi S."/>
            <person name="Fujiwara T."/>
            <person name="Onuma R."/>
            <person name="Era A."/>
            <person name="Ohbayashi R."/>
            <person name="Uzuka A."/>
            <person name="Nozaki H."/>
            <person name="Yoshikawa H."/>
            <person name="Miyagishima S.Y."/>
        </authorList>
    </citation>
    <scope>NUCLEOTIDE SEQUENCE [LARGE SCALE GENOMIC DNA]</scope>
    <source>
        <strain evidence="3 4">NIES-2499</strain>
    </source>
</reference>
<proteinExistence type="predicted"/>
<dbReference type="EMBL" id="BEGY01000070">
    <property type="protein sequence ID" value="GAX81761.1"/>
    <property type="molecule type" value="Genomic_DNA"/>
</dbReference>
<dbReference type="GO" id="GO:0005930">
    <property type="term" value="C:axoneme"/>
    <property type="evidence" value="ECO:0007669"/>
    <property type="project" value="UniProtKB-SubCell"/>
</dbReference>
<keyword evidence="4" id="KW-1185">Reference proteome</keyword>
<evidence type="ECO:0000313" key="3">
    <source>
        <dbReference type="EMBL" id="GAX81761.1"/>
    </source>
</evidence>
<name>A0A250XFA2_9CHLO</name>